<dbReference type="AlphaFoldDB" id="A0A0D6ENK7"/>
<feature type="domain" description="K+ potassium transporter integral membrane" evidence="3">
    <location>
        <begin position="47"/>
        <end position="287"/>
    </location>
</feature>
<dbReference type="Proteomes" id="UP000243876">
    <property type="component" value="Unassembled WGS sequence"/>
</dbReference>
<evidence type="ECO:0000259" key="3">
    <source>
        <dbReference type="Pfam" id="PF02705"/>
    </source>
</evidence>
<dbReference type="Pfam" id="PF02705">
    <property type="entry name" value="K_trans"/>
    <property type="match status" value="3"/>
</dbReference>
<feature type="transmembrane region" description="Helical" evidence="2">
    <location>
        <begin position="258"/>
        <end position="276"/>
    </location>
</feature>
<keyword evidence="2" id="KW-1133">Transmembrane helix</keyword>
<feature type="domain" description="K+ potassium transporter integral membrane" evidence="3">
    <location>
        <begin position="509"/>
        <end position="604"/>
    </location>
</feature>
<dbReference type="EMBL" id="CENE01000016">
    <property type="protein sequence ID" value="CEQ41632.1"/>
    <property type="molecule type" value="Genomic_DNA"/>
</dbReference>
<feature type="domain" description="K+ potassium transporter integral membrane" evidence="3">
    <location>
        <begin position="311"/>
        <end position="472"/>
    </location>
</feature>
<keyword evidence="2" id="KW-0472">Membrane</keyword>
<evidence type="ECO:0000256" key="1">
    <source>
        <dbReference type="SAM" id="MobiDB-lite"/>
    </source>
</evidence>
<feature type="transmembrane region" description="Helical" evidence="2">
    <location>
        <begin position="41"/>
        <end position="62"/>
    </location>
</feature>
<evidence type="ECO:0000313" key="4">
    <source>
        <dbReference type="EMBL" id="CEQ41632.1"/>
    </source>
</evidence>
<proteinExistence type="predicted"/>
<dbReference type="InterPro" id="IPR053951">
    <property type="entry name" value="K_trans_N"/>
</dbReference>
<feature type="compositionally biased region" description="Basic and acidic residues" evidence="1">
    <location>
        <begin position="1"/>
        <end position="20"/>
    </location>
</feature>
<feature type="transmembrane region" description="Helical" evidence="2">
    <location>
        <begin position="406"/>
        <end position="431"/>
    </location>
</feature>
<feature type="transmembrane region" description="Helical" evidence="2">
    <location>
        <begin position="536"/>
        <end position="559"/>
    </location>
</feature>
<evidence type="ECO:0000313" key="5">
    <source>
        <dbReference type="Proteomes" id="UP000243876"/>
    </source>
</evidence>
<feature type="transmembrane region" description="Helical" evidence="2">
    <location>
        <begin position="509"/>
        <end position="529"/>
    </location>
</feature>
<dbReference type="OrthoDB" id="504708at2759"/>
<protein>
    <submittedName>
        <fullName evidence="4">SPOSA6832_03369-mRNA-1:cds</fullName>
    </submittedName>
</protein>
<dbReference type="PANTHER" id="PTHR30540:SF83">
    <property type="entry name" value="K+ POTASSIUM TRANSPORTER"/>
    <property type="match status" value="1"/>
</dbReference>
<keyword evidence="5" id="KW-1185">Reference proteome</keyword>
<reference evidence="5" key="1">
    <citation type="submission" date="2015-02" db="EMBL/GenBank/DDBJ databases">
        <authorList>
            <person name="Gon?alves P."/>
        </authorList>
    </citation>
    <scope>NUCLEOTIDE SEQUENCE [LARGE SCALE GENOMIC DNA]</scope>
</reference>
<sequence length="943" mass="103326">MVNSSEKADMDDQHASDEHGTVASETGGPSRRGLKTVGQTISLGFLGLGIIYGDIGTSPLYVLNGIFPASKGVPNKEDVVGAISAVLWALILVPLAKYAGVCLCFATREHGEGGPFAIYSDLYPPPEVSVRRRSRLAQGSSLANLHESPLPPLPPQEKRENRALTSYTTSSARYRFAGAKDFFQRSIVRCGLLLFVLFGACLTMSDGLLTPAVSVTSAVEGIAVPFPSVNKSVVGISCAILVLLFLLQMVGTKRVGNVFAPIIFIWLGTIGISGIINVTHHPGIFRGGLASSLLTLLTQRFADSSGSTGVAFDPSRAVMLFVRTHDFGLLGGIVLAMHYRCRSIVRQVLGQFSAASIRLAFIGYVFPCLVLAYLGQGARLIVEGPNVIQNVFFQSIPGGVGSGLWWFTWVIAILSAVIASQAMITATFSLVQQLARLNIFPPVKIVHTDDKFQNRVFIPSVNFLLLVGTIGLNSTNDRVVTRSGIYSGRLRDERWLDERLVGLFAVEQHGFAVSGVLLITTGIISIAIVKLKHLPVIVALHFLVGAGFIDGLFFGATALKVPHGAWFTLGLACILLILFTGWTWAKHLEDKFDETHRYRLTDVMHRAATLHLDDSQETSESVPVKCAEATDSFGIDVMQKRDHVRISTHQPKPRTSGQVGGDLEASNGAALARLPVFAFFHNSSSHNYDGAPHSFSAFLRAYPSLPQVIVVCFLALASRERKLDLTPLPLSQFLTVRVVGVPRVTDDADRFLIDRVRSFEGRRGWSPFLLPVADRLYIATIRFGYRDKLDLSHVATPLRHRIAALEQRSDPEGYEDRVQKMDKALDTAITHMYALAASPSTRYSNQLHCSLPHLYVVADRSSHRWKIVRCAPFASPKSVIRTLLIEEVYRRVKVNFDETGLYHFDDDKWSFSFPASGFQLLPTFPQQLTSLASVLRMGVTAVL</sequence>
<dbReference type="GO" id="GO:0015079">
    <property type="term" value="F:potassium ion transmembrane transporter activity"/>
    <property type="evidence" value="ECO:0007669"/>
    <property type="project" value="InterPro"/>
</dbReference>
<feature type="region of interest" description="Disordered" evidence="1">
    <location>
        <begin position="1"/>
        <end position="33"/>
    </location>
</feature>
<accession>A0A0D6ENK7</accession>
<dbReference type="PANTHER" id="PTHR30540">
    <property type="entry name" value="OSMOTIC STRESS POTASSIUM TRANSPORTER"/>
    <property type="match status" value="1"/>
</dbReference>
<name>A0A0D6ENK7_SPOSA</name>
<feature type="transmembrane region" description="Helical" evidence="2">
    <location>
        <begin position="317"/>
        <end position="336"/>
    </location>
</feature>
<feature type="transmembrane region" description="Helical" evidence="2">
    <location>
        <begin position="190"/>
        <end position="213"/>
    </location>
</feature>
<dbReference type="GO" id="GO:0016020">
    <property type="term" value="C:membrane"/>
    <property type="evidence" value="ECO:0007669"/>
    <property type="project" value="InterPro"/>
</dbReference>
<feature type="transmembrane region" description="Helical" evidence="2">
    <location>
        <begin position="565"/>
        <end position="585"/>
    </location>
</feature>
<gene>
    <name evidence="4" type="primary">SPOSA6832_03369</name>
</gene>
<feature type="transmembrane region" description="Helical" evidence="2">
    <location>
        <begin position="357"/>
        <end position="375"/>
    </location>
</feature>
<keyword evidence="2" id="KW-0812">Transmembrane</keyword>
<dbReference type="InterPro" id="IPR003855">
    <property type="entry name" value="K+_transporter"/>
</dbReference>
<evidence type="ECO:0000256" key="2">
    <source>
        <dbReference type="SAM" id="Phobius"/>
    </source>
</evidence>
<organism evidence="4 5">
    <name type="scientific">Sporidiobolus salmonicolor</name>
    <name type="common">Yeast-like fungus</name>
    <name type="synonym">Sporobolomyces salmonicolor</name>
    <dbReference type="NCBI Taxonomy" id="5005"/>
    <lineage>
        <taxon>Eukaryota</taxon>
        <taxon>Fungi</taxon>
        <taxon>Dikarya</taxon>
        <taxon>Basidiomycota</taxon>
        <taxon>Pucciniomycotina</taxon>
        <taxon>Microbotryomycetes</taxon>
        <taxon>Sporidiobolales</taxon>
        <taxon>Sporidiobolaceae</taxon>
        <taxon>Sporobolomyces</taxon>
    </lineage>
</organism>
<feature type="transmembrane region" description="Helical" evidence="2">
    <location>
        <begin position="82"/>
        <end position="106"/>
    </location>
</feature>
<feature type="transmembrane region" description="Helical" evidence="2">
    <location>
        <begin position="233"/>
        <end position="251"/>
    </location>
</feature>